<keyword evidence="2" id="KW-1185">Reference proteome</keyword>
<comment type="caution">
    <text evidence="1">The sequence shown here is derived from an EMBL/GenBank/DDBJ whole genome shotgun (WGS) entry which is preliminary data.</text>
</comment>
<protein>
    <submittedName>
        <fullName evidence="1">Uncharacterized protein</fullName>
    </submittedName>
</protein>
<dbReference type="Proteomes" id="UP001239111">
    <property type="component" value="Chromosome 2"/>
</dbReference>
<accession>A0ACC2P1Z0</accession>
<organism evidence="1 2">
    <name type="scientific">Eretmocerus hayati</name>
    <dbReference type="NCBI Taxonomy" id="131215"/>
    <lineage>
        <taxon>Eukaryota</taxon>
        <taxon>Metazoa</taxon>
        <taxon>Ecdysozoa</taxon>
        <taxon>Arthropoda</taxon>
        <taxon>Hexapoda</taxon>
        <taxon>Insecta</taxon>
        <taxon>Pterygota</taxon>
        <taxon>Neoptera</taxon>
        <taxon>Endopterygota</taxon>
        <taxon>Hymenoptera</taxon>
        <taxon>Apocrita</taxon>
        <taxon>Proctotrupomorpha</taxon>
        <taxon>Chalcidoidea</taxon>
        <taxon>Aphelinidae</taxon>
        <taxon>Aphelininae</taxon>
        <taxon>Eretmocerus</taxon>
    </lineage>
</organism>
<evidence type="ECO:0000313" key="2">
    <source>
        <dbReference type="Proteomes" id="UP001239111"/>
    </source>
</evidence>
<proteinExistence type="predicted"/>
<reference evidence="1" key="1">
    <citation type="submission" date="2023-04" db="EMBL/GenBank/DDBJ databases">
        <title>A chromosome-level genome assembly of the parasitoid wasp Eretmocerus hayati.</title>
        <authorList>
            <person name="Zhong Y."/>
            <person name="Liu S."/>
            <person name="Liu Y."/>
        </authorList>
    </citation>
    <scope>NUCLEOTIDE SEQUENCE</scope>
    <source>
        <strain evidence="1">ZJU_SS_LIU_2023</strain>
    </source>
</reference>
<gene>
    <name evidence="1" type="ORF">QAD02_012269</name>
</gene>
<evidence type="ECO:0000313" key="1">
    <source>
        <dbReference type="EMBL" id="KAJ8676482.1"/>
    </source>
</evidence>
<name>A0ACC2P1Z0_9HYME</name>
<sequence>MTTNITLVSYIDYDGVREESILQRAALILRRKLLAVEKKPLTEISAMTDLKRGECEIPKVIFDFYVTLAFESDAYQIESRALSVDDASSVSLAQEPSNSLSESLSDSSPSHLNTPEPKRRRTYEALTPELPHVRSKPQAIGTLLAANRPNRAITPSNLKRYRALDNSRVLSFIAELETPFWTGYMGKTLDDKLEKRIVTYLSTINHSPTTAPVIKELSLRAAEAADECQAPAAILHTDLGIYKPMMQLQSSEGKIEPAIENKVVCVLGSFHIKYNYHKCLGKLINGSCLTNILMDTGLMGIDSLGMFIGGKKYSKWKRLHWISCLALGMLHFQSFLDSHQITLPDEIRTSLQLFTKTKHAIPQIEDRRVLKLFDEYELYKQDTLNSVHGKTAQYFMLYCQMVEYTFMLERCIRLADIELILYILPKVIDVFIVFYHQNYARYVLWFHNVLMGIDQTHPGVKDHFLGGALGVKTGKRDSSTSDLDITGEQTACSQGISGMGGARHIWNSLGAKLRCTDGHSEIYDRILKEERGQF</sequence>
<dbReference type="EMBL" id="CM056742">
    <property type="protein sequence ID" value="KAJ8676482.1"/>
    <property type="molecule type" value="Genomic_DNA"/>
</dbReference>